<gene>
    <name evidence="1" type="ORF">L195_g016018</name>
</gene>
<protein>
    <submittedName>
        <fullName evidence="1">Uncharacterized protein</fullName>
    </submittedName>
</protein>
<accession>A0A2K3MPZ2</accession>
<dbReference type="AlphaFoldDB" id="A0A2K3MPZ2"/>
<dbReference type="Proteomes" id="UP000236291">
    <property type="component" value="Unassembled WGS sequence"/>
</dbReference>
<dbReference type="EMBL" id="ASHM01010983">
    <property type="protein sequence ID" value="PNX92875.1"/>
    <property type="molecule type" value="Genomic_DNA"/>
</dbReference>
<sequence>MNGLCGDGKRHGGAGANRSWSARFGLVGADSESWRGCKRAAMNGAAQVDACTAVGGAREEAAALGEQEEA</sequence>
<reference evidence="1 2" key="2">
    <citation type="journal article" date="2017" name="Front. Plant Sci.">
        <title>Gene Classification and Mining of Molecular Markers Useful in Red Clover (Trifolium pratense) Breeding.</title>
        <authorList>
            <person name="Istvanek J."/>
            <person name="Dluhosova J."/>
            <person name="Dluhos P."/>
            <person name="Patkova L."/>
            <person name="Nedelnik J."/>
            <person name="Repkova J."/>
        </authorList>
    </citation>
    <scope>NUCLEOTIDE SEQUENCE [LARGE SCALE GENOMIC DNA]</scope>
    <source>
        <strain evidence="2">cv. Tatra</strain>
        <tissue evidence="1">Young leaves</tissue>
    </source>
</reference>
<name>A0A2K3MPZ2_TRIPR</name>
<organism evidence="1 2">
    <name type="scientific">Trifolium pratense</name>
    <name type="common">Red clover</name>
    <dbReference type="NCBI Taxonomy" id="57577"/>
    <lineage>
        <taxon>Eukaryota</taxon>
        <taxon>Viridiplantae</taxon>
        <taxon>Streptophyta</taxon>
        <taxon>Embryophyta</taxon>
        <taxon>Tracheophyta</taxon>
        <taxon>Spermatophyta</taxon>
        <taxon>Magnoliopsida</taxon>
        <taxon>eudicotyledons</taxon>
        <taxon>Gunneridae</taxon>
        <taxon>Pentapetalae</taxon>
        <taxon>rosids</taxon>
        <taxon>fabids</taxon>
        <taxon>Fabales</taxon>
        <taxon>Fabaceae</taxon>
        <taxon>Papilionoideae</taxon>
        <taxon>50 kb inversion clade</taxon>
        <taxon>NPAAA clade</taxon>
        <taxon>Hologalegina</taxon>
        <taxon>IRL clade</taxon>
        <taxon>Trifolieae</taxon>
        <taxon>Trifolium</taxon>
    </lineage>
</organism>
<reference evidence="1 2" key="1">
    <citation type="journal article" date="2014" name="Am. J. Bot.">
        <title>Genome assembly and annotation for red clover (Trifolium pratense; Fabaceae).</title>
        <authorList>
            <person name="Istvanek J."/>
            <person name="Jaros M."/>
            <person name="Krenek A."/>
            <person name="Repkova J."/>
        </authorList>
    </citation>
    <scope>NUCLEOTIDE SEQUENCE [LARGE SCALE GENOMIC DNA]</scope>
    <source>
        <strain evidence="2">cv. Tatra</strain>
        <tissue evidence="1">Young leaves</tissue>
    </source>
</reference>
<feature type="non-terminal residue" evidence="1">
    <location>
        <position position="70"/>
    </location>
</feature>
<evidence type="ECO:0000313" key="1">
    <source>
        <dbReference type="EMBL" id="PNX92875.1"/>
    </source>
</evidence>
<comment type="caution">
    <text evidence="1">The sequence shown here is derived from an EMBL/GenBank/DDBJ whole genome shotgun (WGS) entry which is preliminary data.</text>
</comment>
<proteinExistence type="predicted"/>
<evidence type="ECO:0000313" key="2">
    <source>
        <dbReference type="Proteomes" id="UP000236291"/>
    </source>
</evidence>